<reference evidence="3" key="1">
    <citation type="journal article" date="2017" name="Nat. Commun.">
        <title>The asparagus genome sheds light on the origin and evolution of a young Y chromosome.</title>
        <authorList>
            <person name="Harkess A."/>
            <person name="Zhou J."/>
            <person name="Xu C."/>
            <person name="Bowers J.E."/>
            <person name="Van der Hulst R."/>
            <person name="Ayyampalayam S."/>
            <person name="Mercati F."/>
            <person name="Riccardi P."/>
            <person name="McKain M.R."/>
            <person name="Kakrana A."/>
            <person name="Tang H."/>
            <person name="Ray J."/>
            <person name="Groenendijk J."/>
            <person name="Arikit S."/>
            <person name="Mathioni S.M."/>
            <person name="Nakano M."/>
            <person name="Shan H."/>
            <person name="Telgmann-Rauber A."/>
            <person name="Kanno A."/>
            <person name="Yue Z."/>
            <person name="Chen H."/>
            <person name="Li W."/>
            <person name="Chen Y."/>
            <person name="Xu X."/>
            <person name="Zhang Y."/>
            <person name="Luo S."/>
            <person name="Chen H."/>
            <person name="Gao J."/>
            <person name="Mao Z."/>
            <person name="Pires J.C."/>
            <person name="Luo M."/>
            <person name="Kudrna D."/>
            <person name="Wing R.A."/>
            <person name="Meyers B.C."/>
            <person name="Yi K."/>
            <person name="Kong H."/>
            <person name="Lavrijsen P."/>
            <person name="Sunseri F."/>
            <person name="Falavigna A."/>
            <person name="Ye Y."/>
            <person name="Leebens-Mack J.H."/>
            <person name="Chen G."/>
        </authorList>
    </citation>
    <scope>NUCLEOTIDE SEQUENCE [LARGE SCALE GENOMIC DNA]</scope>
    <source>
        <strain evidence="3">cv. DH0086</strain>
    </source>
</reference>
<dbReference type="InterPro" id="IPR004864">
    <property type="entry name" value="LEA_2"/>
</dbReference>
<accession>A0A5P1E073</accession>
<dbReference type="EMBL" id="CM007390">
    <property type="protein sequence ID" value="ONK55990.1"/>
    <property type="molecule type" value="Genomic_DNA"/>
</dbReference>
<evidence type="ECO:0000313" key="3">
    <source>
        <dbReference type="Proteomes" id="UP000243459"/>
    </source>
</evidence>
<gene>
    <name evidence="2" type="ORF">A4U43_C10F3010</name>
</gene>
<dbReference type="AlphaFoldDB" id="A0A5P1E073"/>
<keyword evidence="3" id="KW-1185">Reference proteome</keyword>
<protein>
    <recommendedName>
        <fullName evidence="1">Late embryogenesis abundant protein LEA-2 subgroup domain-containing protein</fullName>
    </recommendedName>
</protein>
<dbReference type="SUPFAM" id="SSF117070">
    <property type="entry name" value="LEA14-like"/>
    <property type="match status" value="1"/>
</dbReference>
<proteinExistence type="predicted"/>
<name>A0A5P1E073_ASPOF</name>
<sequence length="163" mass="18206">MGVAAAALSFLNDSTLPLFYFQSFHIAFGDEVDQFEGPVTVNISNPNKFRFRLVDGQYTIRHASRPVGGGVFSPVYLRARGVSTAATSAYLYGISSPVRDELVEGRDRGAVFDVEMQVKARVGVWLIETKIKDFYVNCRLSVDRLSEDAKVNSSQCRSYYRKS</sequence>
<dbReference type="Proteomes" id="UP000243459">
    <property type="component" value="Chromosome 10"/>
</dbReference>
<evidence type="ECO:0000313" key="2">
    <source>
        <dbReference type="EMBL" id="ONK55990.1"/>
    </source>
</evidence>
<evidence type="ECO:0000259" key="1">
    <source>
        <dbReference type="Pfam" id="PF03168"/>
    </source>
</evidence>
<dbReference type="Gramene" id="ONK55990">
    <property type="protein sequence ID" value="ONK55990"/>
    <property type="gene ID" value="A4U43_C10F3010"/>
</dbReference>
<dbReference type="Pfam" id="PF03168">
    <property type="entry name" value="LEA_2"/>
    <property type="match status" value="1"/>
</dbReference>
<feature type="domain" description="Late embryogenesis abundant protein LEA-2 subgroup" evidence="1">
    <location>
        <begin position="40"/>
        <end position="126"/>
    </location>
</feature>
<organism evidence="2 3">
    <name type="scientific">Asparagus officinalis</name>
    <name type="common">Garden asparagus</name>
    <dbReference type="NCBI Taxonomy" id="4686"/>
    <lineage>
        <taxon>Eukaryota</taxon>
        <taxon>Viridiplantae</taxon>
        <taxon>Streptophyta</taxon>
        <taxon>Embryophyta</taxon>
        <taxon>Tracheophyta</taxon>
        <taxon>Spermatophyta</taxon>
        <taxon>Magnoliopsida</taxon>
        <taxon>Liliopsida</taxon>
        <taxon>Asparagales</taxon>
        <taxon>Asparagaceae</taxon>
        <taxon>Asparagoideae</taxon>
        <taxon>Asparagus</taxon>
    </lineage>
</organism>